<keyword evidence="1" id="KW-1133">Transmembrane helix</keyword>
<evidence type="ECO:0000313" key="3">
    <source>
        <dbReference type="Proteomes" id="UP000824070"/>
    </source>
</evidence>
<evidence type="ECO:0000256" key="1">
    <source>
        <dbReference type="SAM" id="Phobius"/>
    </source>
</evidence>
<dbReference type="EMBL" id="DVMV01000018">
    <property type="protein sequence ID" value="HIU45212.1"/>
    <property type="molecule type" value="Genomic_DNA"/>
</dbReference>
<accession>A0A9D1LNP8</accession>
<dbReference type="Proteomes" id="UP000824070">
    <property type="component" value="Unassembled WGS sequence"/>
</dbReference>
<keyword evidence="1" id="KW-0472">Membrane</keyword>
<sequence>MIALLLSDTDKRVAIIAVVIAIVAFFLIAAIGIAVRRMMIHQSKRADSMMYDVVKTHVVTTTSEFRRLGRKKNARAFYRDSLLPFGIALLGVVIYLIANLATGKWGENIFANFGELFIQYDWHAEGVWTKVFGMTLLASWPPVSHQPTFVLSHLPDYIECVLFIVAMALYLYACFGYISRFFLLNSRSRSVFEKSLAGYNANEDIKVDLQKPIPPSE</sequence>
<reference evidence="2" key="2">
    <citation type="journal article" date="2021" name="PeerJ">
        <title>Extensive microbial diversity within the chicken gut microbiome revealed by metagenomics and culture.</title>
        <authorList>
            <person name="Gilroy R."/>
            <person name="Ravi A."/>
            <person name="Getino M."/>
            <person name="Pursley I."/>
            <person name="Horton D.L."/>
            <person name="Alikhan N.F."/>
            <person name="Baker D."/>
            <person name="Gharbi K."/>
            <person name="Hall N."/>
            <person name="Watson M."/>
            <person name="Adriaenssens E.M."/>
            <person name="Foster-Nyarko E."/>
            <person name="Jarju S."/>
            <person name="Secka A."/>
            <person name="Antonio M."/>
            <person name="Oren A."/>
            <person name="Chaudhuri R.R."/>
            <person name="La Ragione R."/>
            <person name="Hildebrand F."/>
            <person name="Pallen M.J."/>
        </authorList>
    </citation>
    <scope>NUCLEOTIDE SEQUENCE</scope>
    <source>
        <strain evidence="2">ChiGjej1B1-22543</strain>
    </source>
</reference>
<feature type="transmembrane region" description="Helical" evidence="1">
    <location>
        <begin position="161"/>
        <end position="183"/>
    </location>
</feature>
<name>A0A9D1LNP8_9FIRM</name>
<dbReference type="AlphaFoldDB" id="A0A9D1LNP8"/>
<feature type="transmembrane region" description="Helical" evidence="1">
    <location>
        <begin position="76"/>
        <end position="98"/>
    </location>
</feature>
<keyword evidence="1" id="KW-0812">Transmembrane</keyword>
<evidence type="ECO:0000313" key="2">
    <source>
        <dbReference type="EMBL" id="HIU45212.1"/>
    </source>
</evidence>
<comment type="caution">
    <text evidence="2">The sequence shown here is derived from an EMBL/GenBank/DDBJ whole genome shotgun (WGS) entry which is preliminary data.</text>
</comment>
<gene>
    <name evidence="2" type="ORF">IAC52_02815</name>
</gene>
<reference evidence="2" key="1">
    <citation type="submission" date="2020-10" db="EMBL/GenBank/DDBJ databases">
        <authorList>
            <person name="Gilroy R."/>
        </authorList>
    </citation>
    <scope>NUCLEOTIDE SEQUENCE</scope>
    <source>
        <strain evidence="2">ChiGjej1B1-22543</strain>
    </source>
</reference>
<organism evidence="2 3">
    <name type="scientific">Candidatus Alloenteromonas pullicola</name>
    <dbReference type="NCBI Taxonomy" id="2840784"/>
    <lineage>
        <taxon>Bacteria</taxon>
        <taxon>Bacillati</taxon>
        <taxon>Bacillota</taxon>
        <taxon>Bacillota incertae sedis</taxon>
        <taxon>Candidatus Alloenteromonas</taxon>
    </lineage>
</organism>
<feature type="transmembrane region" description="Helical" evidence="1">
    <location>
        <begin position="13"/>
        <end position="35"/>
    </location>
</feature>
<proteinExistence type="predicted"/>
<protein>
    <submittedName>
        <fullName evidence="2">Uncharacterized protein</fullName>
    </submittedName>
</protein>